<dbReference type="OrthoDB" id="1523296at2"/>
<evidence type="ECO:0000313" key="2">
    <source>
        <dbReference type="Proteomes" id="UP000250163"/>
    </source>
</evidence>
<proteinExistence type="predicted"/>
<gene>
    <name evidence="1" type="ORF">MORIYA_0672</name>
</gene>
<name>A0A330LJV5_9GAMM</name>
<protein>
    <recommendedName>
        <fullName evidence="3">Type VI secretion system baseplate subunit TssG</fullName>
    </recommendedName>
</protein>
<evidence type="ECO:0000313" key="1">
    <source>
        <dbReference type="EMBL" id="SQD77150.1"/>
    </source>
</evidence>
<dbReference type="Proteomes" id="UP000250163">
    <property type="component" value="Chromosome MORIYA"/>
</dbReference>
<dbReference type="NCBIfam" id="TIGR03347">
    <property type="entry name" value="VI_chp_1"/>
    <property type="match status" value="1"/>
</dbReference>
<reference evidence="2" key="1">
    <citation type="submission" date="2018-05" db="EMBL/GenBank/DDBJ databases">
        <authorList>
            <person name="Cea G.-C."/>
            <person name="William W."/>
        </authorList>
    </citation>
    <scope>NUCLEOTIDE SEQUENCE [LARGE SCALE GENOMIC DNA]</scope>
    <source>
        <strain evidence="2">DB21MT 5</strain>
    </source>
</reference>
<dbReference type="RefSeq" id="WP_112712646.1">
    <property type="nucleotide sequence ID" value="NZ_LS483250.1"/>
</dbReference>
<evidence type="ECO:0008006" key="3">
    <source>
        <dbReference type="Google" id="ProtNLM"/>
    </source>
</evidence>
<dbReference type="KEGG" id="mya:MORIYA_0672"/>
<organism evidence="1 2">
    <name type="scientific">Moritella yayanosii</name>
    <dbReference type="NCBI Taxonomy" id="69539"/>
    <lineage>
        <taxon>Bacteria</taxon>
        <taxon>Pseudomonadati</taxon>
        <taxon>Pseudomonadota</taxon>
        <taxon>Gammaproteobacteria</taxon>
        <taxon>Alteromonadales</taxon>
        <taxon>Moritellaceae</taxon>
        <taxon>Moritella</taxon>
    </lineage>
</organism>
<dbReference type="PANTHER" id="PTHR35564">
    <property type="match status" value="1"/>
</dbReference>
<dbReference type="AlphaFoldDB" id="A0A330LJV5"/>
<dbReference type="Pfam" id="PF06996">
    <property type="entry name" value="T6SS_TssG"/>
    <property type="match status" value="1"/>
</dbReference>
<dbReference type="EMBL" id="LS483250">
    <property type="protein sequence ID" value="SQD77150.1"/>
    <property type="molecule type" value="Genomic_DNA"/>
</dbReference>
<keyword evidence="2" id="KW-1185">Reference proteome</keyword>
<accession>A0A330LJV5</accession>
<sequence>MLEKDLMQFPHDYDFYQAVYAVQNQAKRAGLENGAIGRDNFPSLEAVRFSVAQQVGYAGAPISQVTKVADSHQLDLAVTFLGLTGVNGALPFHYTEAILQRMRHKDHALRDFFDMFNNRIIALYYRSWEKYRFAIGYEQNGCNPTDPISVALSNLTGADDDLELYFASYFKHAIRNEANLRNMLQEIVAGDVVIKTLQGQWINMADDEVTRLCSRQQPEGAFACLGVNSMVGGKMWDLSSKIDIVLKPSDASDFDQLKPNSAKRKIIENLVASYLGPAVKSSLKVEADYAAIVKPRLGAVEMKLGSGAMLLHDESQGEQARKVCL</sequence>
<dbReference type="InterPro" id="IPR010732">
    <property type="entry name" value="T6SS_TssG-like"/>
</dbReference>
<dbReference type="PANTHER" id="PTHR35564:SF4">
    <property type="entry name" value="CYTOPLASMIC PROTEIN"/>
    <property type="match status" value="1"/>
</dbReference>